<feature type="domain" description="AAA-ATPase-like" evidence="1">
    <location>
        <begin position="20"/>
        <end position="97"/>
    </location>
</feature>
<dbReference type="InterPro" id="IPR018631">
    <property type="entry name" value="AAA-ATPase-like_dom"/>
</dbReference>
<gene>
    <name evidence="2" type="ORF">AAAX94_07930</name>
</gene>
<keyword evidence="3" id="KW-1185">Reference proteome</keyword>
<dbReference type="Proteomes" id="UP001470752">
    <property type="component" value="Unassembled WGS sequence"/>
</dbReference>
<dbReference type="PANTHER" id="PTHR34825:SF1">
    <property type="entry name" value="AAA-ATPASE-LIKE DOMAIN-CONTAINING PROTEIN"/>
    <property type="match status" value="1"/>
</dbReference>
<evidence type="ECO:0000259" key="1">
    <source>
        <dbReference type="Pfam" id="PF09820"/>
    </source>
</evidence>
<accession>A0ABV1CKP5</accession>
<dbReference type="PANTHER" id="PTHR34825">
    <property type="entry name" value="CONSERVED PROTEIN, WITH A WEAK D-GALACTARATE DEHYDRATASE/ALTRONATE HYDROLASE DOMAIN"/>
    <property type="match status" value="1"/>
</dbReference>
<evidence type="ECO:0000313" key="3">
    <source>
        <dbReference type="Proteomes" id="UP001470752"/>
    </source>
</evidence>
<comment type="caution">
    <text evidence="2">The sequence shown here is derived from an EMBL/GenBank/DDBJ whole genome shotgun (WGS) entry which is preliminary data.</text>
</comment>
<dbReference type="RefSeq" id="WP_330681267.1">
    <property type="nucleotide sequence ID" value="NZ_JBBNFW010000154.1"/>
</dbReference>
<organism evidence="2 3">
    <name type="scientific">Blautia acetigignens</name>
    <dbReference type="NCBI Taxonomy" id="2981783"/>
    <lineage>
        <taxon>Bacteria</taxon>
        <taxon>Bacillati</taxon>
        <taxon>Bacillota</taxon>
        <taxon>Clostridia</taxon>
        <taxon>Lachnospirales</taxon>
        <taxon>Lachnospiraceae</taxon>
        <taxon>Blautia</taxon>
    </lineage>
</organism>
<dbReference type="EMBL" id="JBBNFW010000154">
    <property type="protein sequence ID" value="MEQ2412951.1"/>
    <property type="molecule type" value="Genomic_DNA"/>
</dbReference>
<sequence length="243" mass="28426">MKPVISIGNQDFGSIRENGYFYRPRRFGKTLNMSMLEYFFSNQYAGYSRYFEGLQIWKSEKYRELQGSYPVIFISFASVKGATYQDARLGITRISKESIFSDLNNLEIVTTDSRKYETAFGFNREEVERVLMEFGCMDQLEQVRYWYDGFRFGSRTDIYNPWSITKFLDTGRFENFWANTSSNSLVGKLIQEGSPNIKVDMEDLLSGKNIETPVDEEIVSVVYYQPRSEEYVPENDPRLVSEI</sequence>
<evidence type="ECO:0000313" key="2">
    <source>
        <dbReference type="EMBL" id="MEQ2412951.1"/>
    </source>
</evidence>
<protein>
    <submittedName>
        <fullName evidence="2">AAA family ATPase</fullName>
    </submittedName>
</protein>
<dbReference type="Pfam" id="PF09820">
    <property type="entry name" value="AAA-ATPase_like"/>
    <property type="match status" value="1"/>
</dbReference>
<reference evidence="2 3" key="1">
    <citation type="submission" date="2024-04" db="EMBL/GenBank/DDBJ databases">
        <title>Human intestinal bacterial collection.</title>
        <authorList>
            <person name="Pauvert C."/>
            <person name="Hitch T.C.A."/>
            <person name="Clavel T."/>
        </authorList>
    </citation>
    <scope>NUCLEOTIDE SEQUENCE [LARGE SCALE GENOMIC DNA]</scope>
    <source>
        <strain evidence="2 3">CLA-AA-H161</strain>
    </source>
</reference>
<name>A0ABV1CKP5_9FIRM</name>
<proteinExistence type="predicted"/>